<proteinExistence type="predicted"/>
<reference evidence="2 3" key="1">
    <citation type="submission" date="2019-10" db="EMBL/GenBank/DDBJ databases">
        <title>Alkalibaculum tamaniensis sp.nov., a new alkaliphilic acetogen, isolated on methoxylated aromatics from a mud volcano.</title>
        <authorList>
            <person name="Khomyakova M.A."/>
            <person name="Merkel A.Y."/>
            <person name="Bonch-Osmolovskaya E.A."/>
            <person name="Slobodkin A.I."/>
        </authorList>
    </citation>
    <scope>NUCLEOTIDE SEQUENCE [LARGE SCALE GENOMIC DNA]</scope>
    <source>
        <strain evidence="2 3">M08DMB</strain>
    </source>
</reference>
<dbReference type="InterPro" id="IPR000182">
    <property type="entry name" value="GNAT_dom"/>
</dbReference>
<evidence type="ECO:0000313" key="2">
    <source>
        <dbReference type="EMBL" id="MPW24249.1"/>
    </source>
</evidence>
<evidence type="ECO:0000259" key="1">
    <source>
        <dbReference type="PROSITE" id="PS51186"/>
    </source>
</evidence>
<dbReference type="Pfam" id="PF14268">
    <property type="entry name" value="YoaP"/>
    <property type="match status" value="1"/>
</dbReference>
<dbReference type="GO" id="GO:0016747">
    <property type="term" value="F:acyltransferase activity, transferring groups other than amino-acyl groups"/>
    <property type="evidence" value="ECO:0007669"/>
    <property type="project" value="InterPro"/>
</dbReference>
<dbReference type="SUPFAM" id="SSF55729">
    <property type="entry name" value="Acyl-CoA N-acyltransferases (Nat)"/>
    <property type="match status" value="1"/>
</dbReference>
<keyword evidence="2" id="KW-0808">Transferase</keyword>
<keyword evidence="3" id="KW-1185">Reference proteome</keyword>
<evidence type="ECO:0000313" key="3">
    <source>
        <dbReference type="Proteomes" id="UP000440004"/>
    </source>
</evidence>
<comment type="caution">
    <text evidence="2">The sequence shown here is derived from an EMBL/GenBank/DDBJ whole genome shotgun (WGS) entry which is preliminary data.</text>
</comment>
<accession>A0A6A7K480</accession>
<dbReference type="EMBL" id="WHNX01000001">
    <property type="protein sequence ID" value="MPW24249.1"/>
    <property type="molecule type" value="Genomic_DNA"/>
</dbReference>
<dbReference type="RefSeq" id="WP_152800556.1">
    <property type="nucleotide sequence ID" value="NZ_WHNX01000001.1"/>
</dbReference>
<dbReference type="InterPro" id="IPR016181">
    <property type="entry name" value="Acyl_CoA_acyltransferase"/>
</dbReference>
<dbReference type="Proteomes" id="UP000440004">
    <property type="component" value="Unassembled WGS sequence"/>
</dbReference>
<dbReference type="Gene3D" id="3.40.630.30">
    <property type="match status" value="1"/>
</dbReference>
<dbReference type="InterPro" id="IPR025685">
    <property type="entry name" value="YoaP-like_dom"/>
</dbReference>
<protein>
    <submittedName>
        <fullName evidence="2">GNAT family N-acetyltransferase</fullName>
    </submittedName>
</protein>
<dbReference type="PROSITE" id="PS51186">
    <property type="entry name" value="GNAT"/>
    <property type="match status" value="1"/>
</dbReference>
<organism evidence="2 3">
    <name type="scientific">Alkalibaculum sporogenes</name>
    <dbReference type="NCBI Taxonomy" id="2655001"/>
    <lineage>
        <taxon>Bacteria</taxon>
        <taxon>Bacillati</taxon>
        <taxon>Bacillota</taxon>
        <taxon>Clostridia</taxon>
        <taxon>Eubacteriales</taxon>
        <taxon>Eubacteriaceae</taxon>
        <taxon>Alkalibaculum</taxon>
    </lineage>
</organism>
<feature type="domain" description="N-acetyltransferase" evidence="1">
    <location>
        <begin position="6"/>
        <end position="159"/>
    </location>
</feature>
<name>A0A6A7K480_9FIRM</name>
<dbReference type="AlphaFoldDB" id="A0A6A7K480"/>
<dbReference type="CDD" id="cd04301">
    <property type="entry name" value="NAT_SF"/>
    <property type="match status" value="1"/>
</dbReference>
<dbReference type="Pfam" id="PF00583">
    <property type="entry name" value="Acetyltransf_1"/>
    <property type="match status" value="1"/>
</dbReference>
<sequence length="248" mass="28658">MCHNFINLEINNIDEEHLCCAISDKKHQIGVDVKKSWLSERISEGHVFRKLDAKGKVFIEYAPLETAWVPVNGVNYIYIYCFWVSGSFKGKGNGKKLLEYCVEDAKKQKKSGICVISSKKKTPFLTDKKYMLKYGFEVVDAIGDYELLALSFDGQKPIYADYARKQEINSKDLTIYYSKQCPYIPNCIQQVEQYCKDHNIPLNLINVDTLEKAKTVPCVFNNYAVFYQGRFKTVHLLNEVYLKKKVLV</sequence>
<gene>
    <name evidence="2" type="ORF">GC105_00365</name>
</gene>